<evidence type="ECO:0000256" key="1">
    <source>
        <dbReference type="ARBA" id="ARBA00004141"/>
    </source>
</evidence>
<evidence type="ECO:0000256" key="4">
    <source>
        <dbReference type="ARBA" id="ARBA00022801"/>
    </source>
</evidence>
<reference evidence="9 10" key="1">
    <citation type="submission" date="2020-10" db="EMBL/GenBank/DDBJ databases">
        <title>Connecting structure to function with the recovery of over 1000 high-quality activated sludge metagenome-assembled genomes encoding full-length rRNA genes using long-read sequencing.</title>
        <authorList>
            <person name="Singleton C.M."/>
            <person name="Petriglieri F."/>
            <person name="Kristensen J.M."/>
            <person name="Kirkegaard R.H."/>
            <person name="Michaelsen T.Y."/>
            <person name="Andersen M.H."/>
            <person name="Karst S.M."/>
            <person name="Dueholm M.S."/>
            <person name="Nielsen P.H."/>
            <person name="Albertsen M."/>
        </authorList>
    </citation>
    <scope>NUCLEOTIDE SEQUENCE [LARGE SCALE GENOMIC DNA]</scope>
    <source>
        <strain evidence="9">OdNE_18-Q3-R46-58_MAXAC.008</strain>
    </source>
</reference>
<dbReference type="AlphaFoldDB" id="A0A936F157"/>
<name>A0A936F157_9BACT</name>
<feature type="transmembrane region" description="Helical" evidence="7">
    <location>
        <begin position="158"/>
        <end position="179"/>
    </location>
</feature>
<dbReference type="Gene3D" id="1.20.1540.10">
    <property type="entry name" value="Rhomboid-like"/>
    <property type="match status" value="1"/>
</dbReference>
<evidence type="ECO:0000256" key="2">
    <source>
        <dbReference type="ARBA" id="ARBA00009045"/>
    </source>
</evidence>
<feature type="transmembrane region" description="Helical" evidence="7">
    <location>
        <begin position="185"/>
        <end position="205"/>
    </location>
</feature>
<feature type="transmembrane region" description="Helical" evidence="7">
    <location>
        <begin position="122"/>
        <end position="146"/>
    </location>
</feature>
<feature type="domain" description="Peptidase S54 rhomboid" evidence="8">
    <location>
        <begin position="120"/>
        <end position="260"/>
    </location>
</feature>
<dbReference type="InterPro" id="IPR035952">
    <property type="entry name" value="Rhomboid-like_sf"/>
</dbReference>
<evidence type="ECO:0000313" key="10">
    <source>
        <dbReference type="Proteomes" id="UP000709959"/>
    </source>
</evidence>
<organism evidence="9 10">
    <name type="scientific">Candidatus Geothrix odensensis</name>
    <dbReference type="NCBI Taxonomy" id="2954440"/>
    <lineage>
        <taxon>Bacteria</taxon>
        <taxon>Pseudomonadati</taxon>
        <taxon>Acidobacteriota</taxon>
        <taxon>Holophagae</taxon>
        <taxon>Holophagales</taxon>
        <taxon>Holophagaceae</taxon>
        <taxon>Geothrix</taxon>
    </lineage>
</organism>
<keyword evidence="5 7" id="KW-1133">Transmembrane helix</keyword>
<dbReference type="Proteomes" id="UP000709959">
    <property type="component" value="Unassembled WGS sequence"/>
</dbReference>
<evidence type="ECO:0000256" key="7">
    <source>
        <dbReference type="SAM" id="Phobius"/>
    </source>
</evidence>
<evidence type="ECO:0000259" key="8">
    <source>
        <dbReference type="Pfam" id="PF01694"/>
    </source>
</evidence>
<feature type="transmembrane region" description="Helical" evidence="7">
    <location>
        <begin position="73"/>
        <end position="99"/>
    </location>
</feature>
<protein>
    <submittedName>
        <fullName evidence="9">Rhomboid family intramembrane serine protease</fullName>
    </submittedName>
</protein>
<comment type="similarity">
    <text evidence="2">Belongs to the peptidase S54 family.</text>
</comment>
<comment type="caution">
    <text evidence="9">The sequence shown here is derived from an EMBL/GenBank/DDBJ whole genome shotgun (WGS) entry which is preliminary data.</text>
</comment>
<dbReference type="SUPFAM" id="SSF144091">
    <property type="entry name" value="Rhomboid-like"/>
    <property type="match status" value="1"/>
</dbReference>
<gene>
    <name evidence="9" type="ORF">IPN91_06205</name>
</gene>
<sequence>MDAPAPEPPPPSPASTDPAFATKPCPACGFVQEHWARVCPSCEYLWPEPHQDPEGAEARLTQFQDQLAAKAPFPALTIGILCANVAIYLAMLLAGVHFLKPEVPDLLTWGANLGSATTSGQWWRLFTCTFLHIGLIHILFNMYVLWDIGRFVERLLGSLGFAVVYLLAGLAGSVASMWWNPYVVSAGASGAIFGLYGCLIGYLLAGARDIPGDVARNLKKNALVFLGYNLVWGLTQPELDMAGHLGGLAAGLACGFVMAKRLPAHALGARARINLQVLAIGFAILALAAALRPKTVDLQQELRRFSDMESRVQASYGQALEKARSQALSDADFADLIDAEVIHPWHSARLRLEGIHGVPDGQARLLSRIGRYAETRERAWARLAEALRLRDPDGIQQANALHADADRQAKSLQE</sequence>
<keyword evidence="4" id="KW-0378">Hydrolase</keyword>
<comment type="subcellular location">
    <subcellularLocation>
        <location evidence="1">Membrane</location>
        <topology evidence="1">Multi-pass membrane protein</topology>
    </subcellularLocation>
</comment>
<accession>A0A936F157</accession>
<dbReference type="InterPro" id="IPR050925">
    <property type="entry name" value="Rhomboid_protease_S54"/>
</dbReference>
<dbReference type="PANTHER" id="PTHR43731:SF14">
    <property type="entry name" value="PRESENILIN-ASSOCIATED RHOMBOID-LIKE PROTEIN, MITOCHONDRIAL"/>
    <property type="match status" value="1"/>
</dbReference>
<feature type="transmembrane region" description="Helical" evidence="7">
    <location>
        <begin position="271"/>
        <end position="291"/>
    </location>
</feature>
<dbReference type="Pfam" id="PF01694">
    <property type="entry name" value="Rhomboid"/>
    <property type="match status" value="1"/>
</dbReference>
<dbReference type="GO" id="GO:0004252">
    <property type="term" value="F:serine-type endopeptidase activity"/>
    <property type="evidence" value="ECO:0007669"/>
    <property type="project" value="InterPro"/>
</dbReference>
<evidence type="ECO:0000256" key="6">
    <source>
        <dbReference type="ARBA" id="ARBA00023136"/>
    </source>
</evidence>
<evidence type="ECO:0000256" key="3">
    <source>
        <dbReference type="ARBA" id="ARBA00022692"/>
    </source>
</evidence>
<keyword evidence="6 7" id="KW-0472">Membrane</keyword>
<dbReference type="EMBL" id="JADKCH010000004">
    <property type="protein sequence ID" value="MBK8572234.1"/>
    <property type="molecule type" value="Genomic_DNA"/>
</dbReference>
<dbReference type="GO" id="GO:0006508">
    <property type="term" value="P:proteolysis"/>
    <property type="evidence" value="ECO:0007669"/>
    <property type="project" value="UniProtKB-KW"/>
</dbReference>
<dbReference type="GO" id="GO:0016020">
    <property type="term" value="C:membrane"/>
    <property type="evidence" value="ECO:0007669"/>
    <property type="project" value="UniProtKB-SubCell"/>
</dbReference>
<evidence type="ECO:0000256" key="5">
    <source>
        <dbReference type="ARBA" id="ARBA00022989"/>
    </source>
</evidence>
<keyword evidence="9" id="KW-0645">Protease</keyword>
<keyword evidence="3 7" id="KW-0812">Transmembrane</keyword>
<proteinExistence type="inferred from homology"/>
<dbReference type="InterPro" id="IPR022764">
    <property type="entry name" value="Peptidase_S54_rhomboid_dom"/>
</dbReference>
<dbReference type="PANTHER" id="PTHR43731">
    <property type="entry name" value="RHOMBOID PROTEASE"/>
    <property type="match status" value="1"/>
</dbReference>
<evidence type="ECO:0000313" key="9">
    <source>
        <dbReference type="EMBL" id="MBK8572234.1"/>
    </source>
</evidence>